<organism evidence="12 13">
    <name type="scientific">Cicer arietinum</name>
    <name type="common">Chickpea</name>
    <name type="synonym">Garbanzo</name>
    <dbReference type="NCBI Taxonomy" id="3827"/>
    <lineage>
        <taxon>Eukaryota</taxon>
        <taxon>Viridiplantae</taxon>
        <taxon>Streptophyta</taxon>
        <taxon>Embryophyta</taxon>
        <taxon>Tracheophyta</taxon>
        <taxon>Spermatophyta</taxon>
        <taxon>Magnoliopsida</taxon>
        <taxon>eudicotyledons</taxon>
        <taxon>Gunneridae</taxon>
        <taxon>Pentapetalae</taxon>
        <taxon>rosids</taxon>
        <taxon>fabids</taxon>
        <taxon>Fabales</taxon>
        <taxon>Fabaceae</taxon>
        <taxon>Papilionoideae</taxon>
        <taxon>50 kb inversion clade</taxon>
        <taxon>NPAAA clade</taxon>
        <taxon>Hologalegina</taxon>
        <taxon>IRL clade</taxon>
        <taxon>Cicereae</taxon>
        <taxon>Cicer</taxon>
    </lineage>
</organism>
<evidence type="ECO:0000313" key="12">
    <source>
        <dbReference type="Proteomes" id="UP000087171"/>
    </source>
</evidence>
<gene>
    <name evidence="13" type="primary">LOC101510868</name>
</gene>
<evidence type="ECO:0000256" key="6">
    <source>
        <dbReference type="ARBA" id="ARBA00022801"/>
    </source>
</evidence>
<evidence type="ECO:0000256" key="7">
    <source>
        <dbReference type="ARBA" id="ARBA00022842"/>
    </source>
</evidence>
<reference evidence="13" key="2">
    <citation type="submission" date="2025-08" db="UniProtKB">
        <authorList>
            <consortium name="RefSeq"/>
        </authorList>
    </citation>
    <scope>IDENTIFICATION</scope>
    <source>
        <tissue evidence="13">Etiolated seedlings</tissue>
    </source>
</reference>
<keyword evidence="3" id="KW-0540">Nuclease</keyword>
<dbReference type="InterPro" id="IPR014720">
    <property type="entry name" value="dsRBD_dom"/>
</dbReference>
<dbReference type="PANTHER" id="PTHR14950:SF49">
    <property type="entry name" value="RIBONUCLEASE 3-LIKE PROTEIN 2-RELATED"/>
    <property type="match status" value="1"/>
</dbReference>
<proteinExistence type="predicted"/>
<dbReference type="RefSeq" id="XP_004491416.1">
    <property type="nucleotide sequence ID" value="XM_004491359.3"/>
</dbReference>
<evidence type="ECO:0000256" key="1">
    <source>
        <dbReference type="ARBA" id="ARBA00001936"/>
    </source>
</evidence>
<dbReference type="GO" id="GO:0046872">
    <property type="term" value="F:metal ion binding"/>
    <property type="evidence" value="ECO:0007669"/>
    <property type="project" value="UniProtKB-KW"/>
</dbReference>
<keyword evidence="4" id="KW-0479">Metal-binding</keyword>
<dbReference type="PANTHER" id="PTHR14950">
    <property type="entry name" value="DICER-RELATED"/>
    <property type="match status" value="1"/>
</dbReference>
<dbReference type="SMART" id="SM00535">
    <property type="entry name" value="RIBOc"/>
    <property type="match status" value="1"/>
</dbReference>
<evidence type="ECO:0000256" key="9">
    <source>
        <dbReference type="PROSITE-ProRule" id="PRU00266"/>
    </source>
</evidence>
<dbReference type="GO" id="GO:0005634">
    <property type="term" value="C:nucleus"/>
    <property type="evidence" value="ECO:0007669"/>
    <property type="project" value="TreeGrafter"/>
</dbReference>
<evidence type="ECO:0000259" key="10">
    <source>
        <dbReference type="PROSITE" id="PS50137"/>
    </source>
</evidence>
<evidence type="ECO:0000313" key="13">
    <source>
        <dbReference type="RefSeq" id="XP_004491416.1"/>
    </source>
</evidence>
<protein>
    <submittedName>
        <fullName evidence="13">Ribonuclease 3-like protein 2 isoform X1</fullName>
    </submittedName>
</protein>
<keyword evidence="12" id="KW-1185">Reference proteome</keyword>
<dbReference type="AlphaFoldDB" id="A0A1S2XM31"/>
<dbReference type="Pfam" id="PF00035">
    <property type="entry name" value="dsrm"/>
    <property type="match status" value="1"/>
</dbReference>
<dbReference type="Pfam" id="PF14709">
    <property type="entry name" value="DND1_DSRM"/>
    <property type="match status" value="1"/>
</dbReference>
<dbReference type="Proteomes" id="UP000087171">
    <property type="component" value="Chromosome Ca2"/>
</dbReference>
<dbReference type="GeneID" id="101510868"/>
<keyword evidence="6" id="KW-0378">Hydrolase</keyword>
<dbReference type="PaxDb" id="3827-XP_004491416.1"/>
<dbReference type="OrthoDB" id="416741at2759"/>
<dbReference type="FunFam" id="1.10.1520.10:FF:000004">
    <property type="entry name" value="Endoribonuclease dicer-like 1"/>
    <property type="match status" value="1"/>
</dbReference>
<dbReference type="PROSITE" id="PS00517">
    <property type="entry name" value="RNASE_3_1"/>
    <property type="match status" value="1"/>
</dbReference>
<comment type="cofactor">
    <cofactor evidence="2">
        <name>Mg(2+)</name>
        <dbReference type="ChEBI" id="CHEBI:18420"/>
    </cofactor>
</comment>
<dbReference type="STRING" id="3827.A0A1S2XM31"/>
<feature type="domain" description="RNase III" evidence="11">
    <location>
        <begin position="5"/>
        <end position="150"/>
    </location>
</feature>
<dbReference type="KEGG" id="cam:101510868"/>
<evidence type="ECO:0000256" key="8">
    <source>
        <dbReference type="ARBA" id="ARBA00022884"/>
    </source>
</evidence>
<dbReference type="SMART" id="SM00358">
    <property type="entry name" value="DSRM"/>
    <property type="match status" value="2"/>
</dbReference>
<evidence type="ECO:0000259" key="11">
    <source>
        <dbReference type="PROSITE" id="PS50142"/>
    </source>
</evidence>
<keyword evidence="8 9" id="KW-0694">RNA-binding</keyword>
<dbReference type="Gene3D" id="1.10.1520.10">
    <property type="entry name" value="Ribonuclease III domain"/>
    <property type="match status" value="1"/>
</dbReference>
<evidence type="ECO:0000256" key="2">
    <source>
        <dbReference type="ARBA" id="ARBA00001946"/>
    </source>
</evidence>
<comment type="cofactor">
    <cofactor evidence="1">
        <name>Mn(2+)</name>
        <dbReference type="ChEBI" id="CHEBI:29035"/>
    </cofactor>
</comment>
<dbReference type="SUPFAM" id="SSF54768">
    <property type="entry name" value="dsRNA-binding domain-like"/>
    <property type="match status" value="2"/>
</dbReference>
<dbReference type="SUPFAM" id="SSF69065">
    <property type="entry name" value="RNase III domain-like"/>
    <property type="match status" value="1"/>
</dbReference>
<dbReference type="GO" id="GO:0004525">
    <property type="term" value="F:ribonuclease III activity"/>
    <property type="evidence" value="ECO:0007669"/>
    <property type="project" value="InterPro"/>
</dbReference>
<dbReference type="GO" id="GO:0005737">
    <property type="term" value="C:cytoplasm"/>
    <property type="evidence" value="ECO:0007669"/>
    <property type="project" value="TreeGrafter"/>
</dbReference>
<dbReference type="CDD" id="cd00593">
    <property type="entry name" value="RIBOc"/>
    <property type="match status" value="1"/>
</dbReference>
<sequence length="347" mass="38293">MESSVDAVENIIGYTFKNKKLLEQALTHSSYPESVSYERLEFLGDAVLGLAISNHLFLAYTSVHPGKLSLLRAANVSTEKLARAAVRHGLHRYFRHNTISLVDKVTEFVDAVAREKNHRALVVYGGLVKAPKILADIVESIAAAVYVDVDFDLQRLWVIIRGLLEPIVTLDDLEQQPQPVTMLFEICQKNGKKVDIKHGRSATKSTASVYVDGQLFASASSDQKDIARLDAAKVALHKLEHMLPATASTVMFDCCAGGIDDTFEIEAAKQKLYAICGTKKWPKPVYSIEKDEGTPQEKKFVTSVQIATPGGILQMSGDERSRVKDADNSAASFMIRALQECKWLLSI</sequence>
<evidence type="ECO:0000256" key="4">
    <source>
        <dbReference type="ARBA" id="ARBA00022723"/>
    </source>
</evidence>
<dbReference type="Pfam" id="PF00636">
    <property type="entry name" value="Ribonuclease_3"/>
    <property type="match status" value="1"/>
</dbReference>
<keyword evidence="7" id="KW-0460">Magnesium</keyword>
<accession>A0A1S2XM31</accession>
<dbReference type="GO" id="GO:0030422">
    <property type="term" value="P:siRNA processing"/>
    <property type="evidence" value="ECO:0007669"/>
    <property type="project" value="TreeGrafter"/>
</dbReference>
<dbReference type="PROSITE" id="PS50137">
    <property type="entry name" value="DS_RBD"/>
    <property type="match status" value="1"/>
</dbReference>
<evidence type="ECO:0000256" key="3">
    <source>
        <dbReference type="ARBA" id="ARBA00022722"/>
    </source>
</evidence>
<dbReference type="GO" id="GO:0003723">
    <property type="term" value="F:RNA binding"/>
    <property type="evidence" value="ECO:0007669"/>
    <property type="project" value="UniProtKB-UniRule"/>
</dbReference>
<dbReference type="Gene3D" id="3.30.160.20">
    <property type="match status" value="2"/>
</dbReference>
<dbReference type="InterPro" id="IPR000999">
    <property type="entry name" value="RNase_III_dom"/>
</dbReference>
<dbReference type="InterPro" id="IPR036389">
    <property type="entry name" value="RNase_III_sf"/>
</dbReference>
<reference evidence="12" key="1">
    <citation type="journal article" date="2013" name="Nat. Biotechnol.">
        <title>Draft genome sequence of chickpea (Cicer arietinum) provides a resource for trait improvement.</title>
        <authorList>
            <person name="Varshney R.K."/>
            <person name="Song C."/>
            <person name="Saxena R.K."/>
            <person name="Azam S."/>
            <person name="Yu S."/>
            <person name="Sharpe A.G."/>
            <person name="Cannon S."/>
            <person name="Baek J."/>
            <person name="Rosen B.D."/>
            <person name="Tar'an B."/>
            <person name="Millan T."/>
            <person name="Zhang X."/>
            <person name="Ramsay L.D."/>
            <person name="Iwata A."/>
            <person name="Wang Y."/>
            <person name="Nelson W."/>
            <person name="Farmer A.D."/>
            <person name="Gaur P.M."/>
            <person name="Soderlund C."/>
            <person name="Penmetsa R.V."/>
            <person name="Xu C."/>
            <person name="Bharti A.K."/>
            <person name="He W."/>
            <person name="Winter P."/>
            <person name="Zhao S."/>
            <person name="Hane J.K."/>
            <person name="Carrasquilla-Garcia N."/>
            <person name="Condie J.A."/>
            <person name="Upadhyaya H.D."/>
            <person name="Luo M.C."/>
            <person name="Thudi M."/>
            <person name="Gowda C.L."/>
            <person name="Singh N.P."/>
            <person name="Lichtenzveig J."/>
            <person name="Gali K.K."/>
            <person name="Rubio J."/>
            <person name="Nadarajan N."/>
            <person name="Dolezel J."/>
            <person name="Bansal K.C."/>
            <person name="Xu X."/>
            <person name="Edwards D."/>
            <person name="Zhang G."/>
            <person name="Kahl G."/>
            <person name="Gil J."/>
            <person name="Singh K.B."/>
            <person name="Datta S.K."/>
            <person name="Jackson S.A."/>
            <person name="Wang J."/>
            <person name="Cook D.R."/>
        </authorList>
    </citation>
    <scope>NUCLEOTIDE SEQUENCE [LARGE SCALE GENOMIC DNA]</scope>
    <source>
        <strain evidence="12">cv. CDC Frontier</strain>
    </source>
</reference>
<feature type="domain" description="DRBM" evidence="10">
    <location>
        <begin position="165"/>
        <end position="241"/>
    </location>
</feature>
<dbReference type="eggNOG" id="KOG0701">
    <property type="taxonomic scope" value="Eukaryota"/>
</dbReference>
<dbReference type="PROSITE" id="PS50142">
    <property type="entry name" value="RNASE_3_2"/>
    <property type="match status" value="1"/>
</dbReference>
<name>A0A1S2XM31_CICAR</name>
<evidence type="ECO:0000256" key="5">
    <source>
        <dbReference type="ARBA" id="ARBA00022759"/>
    </source>
</evidence>
<keyword evidence="5" id="KW-0255">Endonuclease</keyword>